<sequence>MSSQNASSLSLVEVMQTRYQENPYPLYHQLREHDPVYWDEAAHSWVLTRYKDVLSALRDPHFTAARFAFDTSGFPAEFQQAIEPPIRALTRQMLFLDPPDHTRLRGLVSKAFTPRVVEAIRPHIQQLVDQLLDTMQTGGHIDLIEHFAYPLPAIVIAELLGVPPEDRERFIIWSGDFGALLEATDISADDAIRGLYGVNEFIQYFRHLIAQRAQAPREDLLQALINAHEGQDKLSEDELLGNCVLLLAAGHGTTTHLIGNGFLALARHPEQFAWLKEHPEQASLAIMELLRYDGPVQATSRVATADMQIGDKHIAAGQNVIMCLGAASHDPEQFYDPDGLHLDRKENHHLAFGQGIHYCLGAPLARLEAEIAFASLARRLSQAKITDEQAVQWFSGIVFRGLGKLPIVLA</sequence>
<dbReference type="PRINTS" id="PR00359">
    <property type="entry name" value="BP450"/>
</dbReference>
<evidence type="ECO:0000256" key="1">
    <source>
        <dbReference type="ARBA" id="ARBA00010617"/>
    </source>
</evidence>
<evidence type="ECO:0000256" key="2">
    <source>
        <dbReference type="RuleBase" id="RU000461"/>
    </source>
</evidence>
<dbReference type="CDD" id="cd20625">
    <property type="entry name" value="CYP164-like"/>
    <property type="match status" value="1"/>
</dbReference>
<dbReference type="InterPro" id="IPR002397">
    <property type="entry name" value="Cyt_P450_B"/>
</dbReference>
<keyword evidence="2" id="KW-0560">Oxidoreductase</keyword>
<gene>
    <name evidence="3" type="ORF">KSB_27490</name>
</gene>
<evidence type="ECO:0000313" key="3">
    <source>
        <dbReference type="EMBL" id="GHO54274.1"/>
    </source>
</evidence>
<protein>
    <submittedName>
        <fullName evidence="3">Cytochrome P450</fullName>
    </submittedName>
</protein>
<dbReference type="PANTHER" id="PTHR46696">
    <property type="entry name" value="P450, PUTATIVE (EUROFUNG)-RELATED"/>
    <property type="match status" value="1"/>
</dbReference>
<reference evidence="3 4" key="1">
    <citation type="journal article" date="2021" name="Int. J. Syst. Evol. Microbiol.">
        <title>Reticulibacter mediterranei gen. nov., sp. nov., within the new family Reticulibacteraceae fam. nov., and Ktedonospora formicarum gen. nov., sp. nov., Ktedonobacter robiniae sp. nov., Dictyobacter formicarum sp. nov. and Dictyobacter arantiisoli sp. nov., belonging to the class Ktedonobacteria.</title>
        <authorList>
            <person name="Yabe S."/>
            <person name="Zheng Y."/>
            <person name="Wang C.M."/>
            <person name="Sakai Y."/>
            <person name="Abe K."/>
            <person name="Yokota A."/>
            <person name="Donadio S."/>
            <person name="Cavaletti L."/>
            <person name="Monciardini P."/>
        </authorList>
    </citation>
    <scope>NUCLEOTIDE SEQUENCE [LARGE SCALE GENOMIC DNA]</scope>
    <source>
        <strain evidence="3 4">SOSP1-30</strain>
    </source>
</reference>
<keyword evidence="4" id="KW-1185">Reference proteome</keyword>
<dbReference type="RefSeq" id="WP_201371008.1">
    <property type="nucleotide sequence ID" value="NZ_BNJG01000001.1"/>
</dbReference>
<proteinExistence type="inferred from homology"/>
<dbReference type="InterPro" id="IPR017972">
    <property type="entry name" value="Cyt_P450_CS"/>
</dbReference>
<keyword evidence="2" id="KW-0503">Monooxygenase</keyword>
<keyword evidence="2" id="KW-0349">Heme</keyword>
<dbReference type="InterPro" id="IPR001128">
    <property type="entry name" value="Cyt_P450"/>
</dbReference>
<evidence type="ECO:0000313" key="4">
    <source>
        <dbReference type="Proteomes" id="UP000654345"/>
    </source>
</evidence>
<keyword evidence="2" id="KW-0479">Metal-binding</keyword>
<comment type="caution">
    <text evidence="3">The sequence shown here is derived from an EMBL/GenBank/DDBJ whole genome shotgun (WGS) entry which is preliminary data.</text>
</comment>
<dbReference type="PROSITE" id="PS00086">
    <property type="entry name" value="CYTOCHROME_P450"/>
    <property type="match status" value="1"/>
</dbReference>
<dbReference type="Gene3D" id="1.10.630.10">
    <property type="entry name" value="Cytochrome P450"/>
    <property type="match status" value="1"/>
</dbReference>
<accession>A0ABQ3UNE7</accession>
<dbReference type="Proteomes" id="UP000654345">
    <property type="component" value="Unassembled WGS sequence"/>
</dbReference>
<keyword evidence="2" id="KW-0408">Iron</keyword>
<dbReference type="PANTHER" id="PTHR46696:SF1">
    <property type="entry name" value="CYTOCHROME P450 YJIB-RELATED"/>
    <property type="match status" value="1"/>
</dbReference>
<organism evidence="3 4">
    <name type="scientific">Ktedonobacter robiniae</name>
    <dbReference type="NCBI Taxonomy" id="2778365"/>
    <lineage>
        <taxon>Bacteria</taxon>
        <taxon>Bacillati</taxon>
        <taxon>Chloroflexota</taxon>
        <taxon>Ktedonobacteria</taxon>
        <taxon>Ktedonobacterales</taxon>
        <taxon>Ktedonobacteraceae</taxon>
        <taxon>Ktedonobacter</taxon>
    </lineage>
</organism>
<comment type="similarity">
    <text evidence="1 2">Belongs to the cytochrome P450 family.</text>
</comment>
<dbReference type="InterPro" id="IPR036396">
    <property type="entry name" value="Cyt_P450_sf"/>
</dbReference>
<dbReference type="SUPFAM" id="SSF48264">
    <property type="entry name" value="Cytochrome P450"/>
    <property type="match status" value="1"/>
</dbReference>
<name>A0ABQ3UNE7_9CHLR</name>
<dbReference type="Pfam" id="PF00067">
    <property type="entry name" value="p450"/>
    <property type="match status" value="1"/>
</dbReference>
<dbReference type="EMBL" id="BNJG01000001">
    <property type="protein sequence ID" value="GHO54274.1"/>
    <property type="molecule type" value="Genomic_DNA"/>
</dbReference>